<evidence type="ECO:0000256" key="2">
    <source>
        <dbReference type="ARBA" id="ARBA00023002"/>
    </source>
</evidence>
<dbReference type="Gene3D" id="3.40.50.720">
    <property type="entry name" value="NAD(P)-binding Rossmann-like Domain"/>
    <property type="match status" value="1"/>
</dbReference>
<feature type="binding site" evidence="5">
    <location>
        <begin position="11"/>
        <end position="12"/>
    </location>
    <ligand>
        <name>NAD(+)</name>
        <dbReference type="ChEBI" id="CHEBI:57540"/>
    </ligand>
</feature>
<feature type="binding site" evidence="4">
    <location>
        <begin position="152"/>
        <end position="154"/>
    </location>
    <ligand>
        <name>D-glyceraldehyde 3-phosphate</name>
        <dbReference type="ChEBI" id="CHEBI:59776"/>
    </ligand>
</feature>
<evidence type="ECO:0000256" key="4">
    <source>
        <dbReference type="PIRSR" id="PIRSR000149-2"/>
    </source>
</evidence>
<organism evidence="9 10">
    <name type="scientific">Paenibacillus albiflavus</name>
    <dbReference type="NCBI Taxonomy" id="2545760"/>
    <lineage>
        <taxon>Bacteria</taxon>
        <taxon>Bacillati</taxon>
        <taxon>Bacillota</taxon>
        <taxon>Bacilli</taxon>
        <taxon>Bacillales</taxon>
        <taxon>Paenibacillaceae</taxon>
        <taxon>Paenibacillus</taxon>
    </lineage>
</organism>
<dbReference type="NCBIfam" id="TIGR01534">
    <property type="entry name" value="GAPDH-I"/>
    <property type="match status" value="1"/>
</dbReference>
<evidence type="ECO:0000256" key="7">
    <source>
        <dbReference type="RuleBase" id="RU000397"/>
    </source>
</evidence>
<feature type="binding site" evidence="5">
    <location>
        <position position="121"/>
    </location>
    <ligand>
        <name>NAD(+)</name>
        <dbReference type="ChEBI" id="CHEBI:57540"/>
    </ligand>
</feature>
<dbReference type="SUPFAM" id="SSF55347">
    <property type="entry name" value="Glyceraldehyde-3-phosphate dehydrogenase-like, C-terminal domain"/>
    <property type="match status" value="1"/>
</dbReference>
<evidence type="ECO:0000259" key="8">
    <source>
        <dbReference type="SMART" id="SM00846"/>
    </source>
</evidence>
<dbReference type="InterPro" id="IPR006424">
    <property type="entry name" value="Glyceraldehyde-3-P_DH_1"/>
</dbReference>
<feature type="binding site" evidence="5">
    <location>
        <position position="79"/>
    </location>
    <ligand>
        <name>NAD(+)</name>
        <dbReference type="ChEBI" id="CHEBI:57540"/>
    </ligand>
</feature>
<dbReference type="FunFam" id="3.30.360.10:FF:000002">
    <property type="entry name" value="Glyceraldehyde-3-phosphate dehydrogenase"/>
    <property type="match status" value="1"/>
</dbReference>
<evidence type="ECO:0000313" key="9">
    <source>
        <dbReference type="EMBL" id="TCZ77745.1"/>
    </source>
</evidence>
<comment type="caution">
    <text evidence="9">The sequence shown here is derived from an EMBL/GenBank/DDBJ whole genome shotgun (WGS) entry which is preliminary data.</text>
</comment>
<keyword evidence="5" id="KW-0547">Nucleotide-binding</keyword>
<evidence type="ECO:0000313" key="10">
    <source>
        <dbReference type="Proteomes" id="UP000295418"/>
    </source>
</evidence>
<protein>
    <submittedName>
        <fullName evidence="9">Type I glyceraldehyde-3-phosphate dehydrogenase</fullName>
    </submittedName>
</protein>
<feature type="binding site" evidence="5">
    <location>
        <position position="315"/>
    </location>
    <ligand>
        <name>NAD(+)</name>
        <dbReference type="ChEBI" id="CHEBI:57540"/>
    </ligand>
</feature>
<dbReference type="PIRSF" id="PIRSF000149">
    <property type="entry name" value="GAP_DH"/>
    <property type="match status" value="1"/>
</dbReference>
<evidence type="ECO:0000256" key="3">
    <source>
        <dbReference type="PIRSR" id="PIRSR000149-1"/>
    </source>
</evidence>
<dbReference type="GO" id="GO:0051287">
    <property type="term" value="F:NAD binding"/>
    <property type="evidence" value="ECO:0007669"/>
    <property type="project" value="InterPro"/>
</dbReference>
<dbReference type="SUPFAM" id="SSF51735">
    <property type="entry name" value="NAD(P)-binding Rossmann-fold domains"/>
    <property type="match status" value="1"/>
</dbReference>
<keyword evidence="10" id="KW-1185">Reference proteome</keyword>
<keyword evidence="2" id="KW-0560">Oxidoreductase</keyword>
<feature type="binding site" evidence="4">
    <location>
        <begin position="211"/>
        <end position="212"/>
    </location>
    <ligand>
        <name>D-glyceraldehyde 3-phosphate</name>
        <dbReference type="ChEBI" id="CHEBI:59776"/>
    </ligand>
</feature>
<proteinExistence type="inferred from homology"/>
<dbReference type="GO" id="GO:0016620">
    <property type="term" value="F:oxidoreductase activity, acting on the aldehyde or oxo group of donors, NAD or NADP as acceptor"/>
    <property type="evidence" value="ECO:0007669"/>
    <property type="project" value="InterPro"/>
</dbReference>
<evidence type="ECO:0000256" key="5">
    <source>
        <dbReference type="PIRSR" id="PIRSR000149-3"/>
    </source>
</evidence>
<feature type="site" description="Activates thiol group during catalysis" evidence="6">
    <location>
        <position position="180"/>
    </location>
</feature>
<evidence type="ECO:0000256" key="6">
    <source>
        <dbReference type="PIRSR" id="PIRSR000149-4"/>
    </source>
</evidence>
<feature type="domain" description="Glyceraldehyde 3-phosphate dehydrogenase NAD(P) binding" evidence="8">
    <location>
        <begin position="2"/>
        <end position="153"/>
    </location>
</feature>
<dbReference type="Pfam" id="PF02800">
    <property type="entry name" value="Gp_dh_C"/>
    <property type="match status" value="1"/>
</dbReference>
<dbReference type="InterPro" id="IPR036291">
    <property type="entry name" value="NAD(P)-bd_dom_sf"/>
</dbReference>
<dbReference type="CDD" id="cd18126">
    <property type="entry name" value="GAPDH_I_C"/>
    <property type="match status" value="1"/>
</dbReference>
<dbReference type="AlphaFoldDB" id="A0A4R4EHU0"/>
<dbReference type="SMART" id="SM00846">
    <property type="entry name" value="Gp_dh_N"/>
    <property type="match status" value="1"/>
</dbReference>
<sequence length="348" mass="37536">MSGIGISGMGRIGRLLVRIMMSDRNLSQQLKAINSTHPVETIAHLLKYDTLHGIWNADIKYDEQTITINGHQIAFVMERDPSQLAWNKLGVEIAIDATGKFTDRAGAGLHLTAGASKVIVTAPGKGLDLTVVMGVNHEMYDDDKHRLLSAASCTTNCVAPILKVLDDAFKVKSGWVTTVHAYTNDQQHLDNPHKDLRRARACGQSIIPTKTGVGKALVEVLPHLAPVVQGMALRVPVPDVSAVDLVAQLSREVTVEEVKEAFKQAMAGAYAGVVAINEEPLVSSDYIGNSHSVIVDGLSLMAAGEQLKLLAWYDNEWGYACRVIDLARHVVASHALKGGELCDAVGNR</sequence>
<reference evidence="9 10" key="1">
    <citation type="submission" date="2019-03" db="EMBL/GenBank/DDBJ databases">
        <authorList>
            <person name="Kim M.K.M."/>
        </authorList>
    </citation>
    <scope>NUCLEOTIDE SEQUENCE [LARGE SCALE GENOMIC DNA]</scope>
    <source>
        <strain evidence="9 10">18JY21-1</strain>
    </source>
</reference>
<dbReference type="InterPro" id="IPR020828">
    <property type="entry name" value="GlycerAld_3-P_DH_NAD(P)-bd"/>
</dbReference>
<dbReference type="OrthoDB" id="9803304at2"/>
<dbReference type="PANTHER" id="PTHR43148">
    <property type="entry name" value="GLYCERALDEHYDE-3-PHOSPHATE DEHYDROGENASE 2"/>
    <property type="match status" value="1"/>
</dbReference>
<gene>
    <name evidence="9" type="primary">gap</name>
    <name evidence="9" type="ORF">E0485_09705</name>
</gene>
<dbReference type="PRINTS" id="PR00078">
    <property type="entry name" value="G3PDHDRGNASE"/>
</dbReference>
<name>A0A4R4EHU0_9BACL</name>
<accession>A0A4R4EHU0</accession>
<dbReference type="Gene3D" id="3.30.360.10">
    <property type="entry name" value="Dihydrodipicolinate Reductase, domain 2"/>
    <property type="match status" value="1"/>
</dbReference>
<dbReference type="CDD" id="cd05214">
    <property type="entry name" value="GAPDH_I_N"/>
    <property type="match status" value="1"/>
</dbReference>
<feature type="active site" description="Nucleophile" evidence="3">
    <location>
        <position position="153"/>
    </location>
</feature>
<feature type="binding site" evidence="4">
    <location>
        <position position="183"/>
    </location>
    <ligand>
        <name>D-glyceraldehyde 3-phosphate</name>
        <dbReference type="ChEBI" id="CHEBI:59776"/>
    </ligand>
</feature>
<evidence type="ECO:0000256" key="1">
    <source>
        <dbReference type="ARBA" id="ARBA00007406"/>
    </source>
</evidence>
<dbReference type="EMBL" id="SKFG01000008">
    <property type="protein sequence ID" value="TCZ77745.1"/>
    <property type="molecule type" value="Genomic_DNA"/>
</dbReference>
<dbReference type="Proteomes" id="UP000295418">
    <property type="component" value="Unassembled WGS sequence"/>
</dbReference>
<dbReference type="InterPro" id="IPR020831">
    <property type="entry name" value="GlycerAld/Erythrose_P_DH"/>
</dbReference>
<feature type="binding site" evidence="4">
    <location>
        <position position="234"/>
    </location>
    <ligand>
        <name>D-glyceraldehyde 3-phosphate</name>
        <dbReference type="ChEBI" id="CHEBI:59776"/>
    </ligand>
</feature>
<dbReference type="InterPro" id="IPR020829">
    <property type="entry name" value="GlycerAld_3-P_DH_cat"/>
</dbReference>
<dbReference type="GO" id="GO:0006006">
    <property type="term" value="P:glucose metabolic process"/>
    <property type="evidence" value="ECO:0007669"/>
    <property type="project" value="InterPro"/>
</dbReference>
<dbReference type="FunFam" id="3.40.50.720:FF:000001">
    <property type="entry name" value="Glyceraldehyde-3-phosphate dehydrogenase"/>
    <property type="match status" value="1"/>
</dbReference>
<dbReference type="GO" id="GO:0050661">
    <property type="term" value="F:NADP binding"/>
    <property type="evidence" value="ECO:0007669"/>
    <property type="project" value="InterPro"/>
</dbReference>
<comment type="similarity">
    <text evidence="1 7">Belongs to the glyceraldehyde-3-phosphate dehydrogenase family.</text>
</comment>
<dbReference type="RefSeq" id="WP_132417829.1">
    <property type="nucleotide sequence ID" value="NZ_SKFG01000008.1"/>
</dbReference>
<keyword evidence="5" id="KW-0520">NAD</keyword>
<dbReference type="Pfam" id="PF00044">
    <property type="entry name" value="Gp_dh_N"/>
    <property type="match status" value="1"/>
</dbReference>